<dbReference type="InterPro" id="IPR021858">
    <property type="entry name" value="Fun_TF"/>
</dbReference>
<sequence>MSPVILDFFKTYILTARVPPNNTHQPTPPNLRTQVPALEPGGRLFRLIQRVCTLHHKSRQESGLNTAAISQAVHIWHELDTWNADPDPDPNPDGDGRSPAAKEHALSIYQLYIHAIFLWTYLIIHPNDVHEWKAQDALRGILQGLSGVGEARELQVYVVVPLFLGGLAAVRPGDRDVVAREFERVREATRDAGVGEVYSVVRRCWGLYDAGVRSSWDWMKGDG</sequence>
<accession>A0ABR4M5U5</accession>
<name>A0ABR4M5U5_9EURO</name>
<dbReference type="Proteomes" id="UP001610432">
    <property type="component" value="Unassembled WGS sequence"/>
</dbReference>
<evidence type="ECO:0000313" key="2">
    <source>
        <dbReference type="EMBL" id="KAL2871960.1"/>
    </source>
</evidence>
<evidence type="ECO:0000256" key="1">
    <source>
        <dbReference type="SAM" id="MobiDB-lite"/>
    </source>
</evidence>
<dbReference type="Pfam" id="PF11951">
    <property type="entry name" value="Fungal_trans_2"/>
    <property type="match status" value="1"/>
</dbReference>
<evidence type="ECO:0000313" key="3">
    <source>
        <dbReference type="Proteomes" id="UP001610432"/>
    </source>
</evidence>
<organism evidence="2 3">
    <name type="scientific">Aspergillus lucknowensis</name>
    <dbReference type="NCBI Taxonomy" id="176173"/>
    <lineage>
        <taxon>Eukaryota</taxon>
        <taxon>Fungi</taxon>
        <taxon>Dikarya</taxon>
        <taxon>Ascomycota</taxon>
        <taxon>Pezizomycotina</taxon>
        <taxon>Eurotiomycetes</taxon>
        <taxon>Eurotiomycetidae</taxon>
        <taxon>Eurotiales</taxon>
        <taxon>Aspergillaceae</taxon>
        <taxon>Aspergillus</taxon>
        <taxon>Aspergillus subgen. Nidulantes</taxon>
    </lineage>
</organism>
<gene>
    <name evidence="2" type="ORF">BJX67DRAFT_376810</name>
</gene>
<keyword evidence="3" id="KW-1185">Reference proteome</keyword>
<dbReference type="RefSeq" id="XP_070890939.1">
    <property type="nucleotide sequence ID" value="XM_071031955.1"/>
</dbReference>
<reference evidence="2 3" key="1">
    <citation type="submission" date="2024-07" db="EMBL/GenBank/DDBJ databases">
        <title>Section-level genome sequencing and comparative genomics of Aspergillus sections Usti and Cavernicolus.</title>
        <authorList>
            <consortium name="Lawrence Berkeley National Laboratory"/>
            <person name="Nybo J.L."/>
            <person name="Vesth T.C."/>
            <person name="Theobald S."/>
            <person name="Frisvad J.C."/>
            <person name="Larsen T.O."/>
            <person name="Kjaerboelling I."/>
            <person name="Rothschild-Mancinelli K."/>
            <person name="Lyhne E.K."/>
            <person name="Kogle M.E."/>
            <person name="Barry K."/>
            <person name="Clum A."/>
            <person name="Na H."/>
            <person name="Ledsgaard L."/>
            <person name="Lin J."/>
            <person name="Lipzen A."/>
            <person name="Kuo A."/>
            <person name="Riley R."/>
            <person name="Mondo S."/>
            <person name="Labutti K."/>
            <person name="Haridas S."/>
            <person name="Pangalinan J."/>
            <person name="Salamov A.A."/>
            <person name="Simmons B.A."/>
            <person name="Magnuson J.K."/>
            <person name="Chen J."/>
            <person name="Drula E."/>
            <person name="Henrissat B."/>
            <person name="Wiebenga A."/>
            <person name="Lubbers R.J."/>
            <person name="Gomes A.C."/>
            <person name="Macurrencykelacurrency M.R."/>
            <person name="Stajich J."/>
            <person name="Grigoriev I.V."/>
            <person name="Mortensen U.H."/>
            <person name="De Vries R.P."/>
            <person name="Baker S.E."/>
            <person name="Andersen M.R."/>
        </authorList>
    </citation>
    <scope>NUCLEOTIDE SEQUENCE [LARGE SCALE GENOMIC DNA]</scope>
    <source>
        <strain evidence="2 3">CBS 449.75</strain>
    </source>
</reference>
<proteinExistence type="predicted"/>
<feature type="region of interest" description="Disordered" evidence="1">
    <location>
        <begin position="81"/>
        <end position="100"/>
    </location>
</feature>
<protein>
    <recommendedName>
        <fullName evidence="4">Fungal-specific transcription factor domain-containing protein</fullName>
    </recommendedName>
</protein>
<dbReference type="EMBL" id="JBFXLQ010000002">
    <property type="protein sequence ID" value="KAL2871960.1"/>
    <property type="molecule type" value="Genomic_DNA"/>
</dbReference>
<dbReference type="GeneID" id="98147027"/>
<evidence type="ECO:0008006" key="4">
    <source>
        <dbReference type="Google" id="ProtNLM"/>
    </source>
</evidence>
<comment type="caution">
    <text evidence="2">The sequence shown here is derived from an EMBL/GenBank/DDBJ whole genome shotgun (WGS) entry which is preliminary data.</text>
</comment>